<dbReference type="Pfam" id="PF01061">
    <property type="entry name" value="ABC2_membrane"/>
    <property type="match status" value="1"/>
</dbReference>
<feature type="transmembrane region" description="Helical" evidence="6">
    <location>
        <begin position="44"/>
        <end position="62"/>
    </location>
</feature>
<feature type="transmembrane region" description="Helical" evidence="6">
    <location>
        <begin position="190"/>
        <end position="208"/>
    </location>
</feature>
<evidence type="ECO:0000256" key="4">
    <source>
        <dbReference type="ARBA" id="ARBA00023136"/>
    </source>
</evidence>
<evidence type="ECO:0000313" key="9">
    <source>
        <dbReference type="Proteomes" id="UP001206895"/>
    </source>
</evidence>
<evidence type="ECO:0000256" key="6">
    <source>
        <dbReference type="RuleBase" id="RU361157"/>
    </source>
</evidence>
<dbReference type="RefSeq" id="WP_253660075.1">
    <property type="nucleotide sequence ID" value="NZ_BAAAJQ010000001.1"/>
</dbReference>
<feature type="transmembrane region" description="Helical" evidence="6">
    <location>
        <begin position="154"/>
        <end position="178"/>
    </location>
</feature>
<dbReference type="PIRSF" id="PIRSF006648">
    <property type="entry name" value="DrrB"/>
    <property type="match status" value="1"/>
</dbReference>
<evidence type="ECO:0000313" key="8">
    <source>
        <dbReference type="EMBL" id="MCP2175067.1"/>
    </source>
</evidence>
<comment type="subcellular location">
    <subcellularLocation>
        <location evidence="6">Cell membrane</location>
        <topology evidence="6">Multi-pass membrane protein</topology>
    </subcellularLocation>
    <subcellularLocation>
        <location evidence="1">Membrane</location>
        <topology evidence="1">Multi-pass membrane protein</topology>
    </subcellularLocation>
</comment>
<feature type="transmembrane region" description="Helical" evidence="6">
    <location>
        <begin position="82"/>
        <end position="104"/>
    </location>
</feature>
<keyword evidence="3 6" id="KW-1133">Transmembrane helix</keyword>
<dbReference type="InterPro" id="IPR013525">
    <property type="entry name" value="ABC2_TM"/>
</dbReference>
<evidence type="ECO:0000256" key="5">
    <source>
        <dbReference type="ARBA" id="ARBA00023251"/>
    </source>
</evidence>
<accession>A0ABT1HAS3</accession>
<comment type="similarity">
    <text evidence="6">Belongs to the ABC-2 integral membrane protein family.</text>
</comment>
<evidence type="ECO:0000256" key="1">
    <source>
        <dbReference type="ARBA" id="ARBA00004141"/>
    </source>
</evidence>
<protein>
    <recommendedName>
        <fullName evidence="6">Transport permease protein</fullName>
    </recommendedName>
</protein>
<reference evidence="8 9" key="1">
    <citation type="submission" date="2022-06" db="EMBL/GenBank/DDBJ databases">
        <title>Genomic Encyclopedia of Archaeal and Bacterial Type Strains, Phase II (KMG-II): from individual species to whole genera.</title>
        <authorList>
            <person name="Goeker M."/>
        </authorList>
    </citation>
    <scope>NUCLEOTIDE SEQUENCE [LARGE SCALE GENOMIC DNA]</scope>
    <source>
        <strain evidence="8 9">DSM 44693</strain>
    </source>
</reference>
<evidence type="ECO:0000256" key="2">
    <source>
        <dbReference type="ARBA" id="ARBA00022692"/>
    </source>
</evidence>
<keyword evidence="4 6" id="KW-0472">Membrane</keyword>
<dbReference type="InterPro" id="IPR047817">
    <property type="entry name" value="ABC2_TM_bact-type"/>
</dbReference>
<dbReference type="Proteomes" id="UP001206895">
    <property type="component" value="Unassembled WGS sequence"/>
</dbReference>
<dbReference type="PANTHER" id="PTHR43229:SF2">
    <property type="entry name" value="NODULATION PROTEIN J"/>
    <property type="match status" value="1"/>
</dbReference>
<keyword evidence="6" id="KW-0813">Transport</keyword>
<dbReference type="InterPro" id="IPR000412">
    <property type="entry name" value="ABC_2_transport"/>
</dbReference>
<dbReference type="PRINTS" id="PR00164">
    <property type="entry name" value="ABC2TRNSPORT"/>
</dbReference>
<comment type="caution">
    <text evidence="8">The sequence shown here is derived from an EMBL/GenBank/DDBJ whole genome shotgun (WGS) entry which is preliminary data.</text>
</comment>
<evidence type="ECO:0000259" key="7">
    <source>
        <dbReference type="PROSITE" id="PS51012"/>
    </source>
</evidence>
<organism evidence="8 9">
    <name type="scientific">Williamsia maris</name>
    <dbReference type="NCBI Taxonomy" id="72806"/>
    <lineage>
        <taxon>Bacteria</taxon>
        <taxon>Bacillati</taxon>
        <taxon>Actinomycetota</taxon>
        <taxon>Actinomycetes</taxon>
        <taxon>Mycobacteriales</taxon>
        <taxon>Nocardiaceae</taxon>
        <taxon>Williamsia</taxon>
    </lineage>
</organism>
<evidence type="ECO:0000256" key="3">
    <source>
        <dbReference type="ARBA" id="ARBA00022989"/>
    </source>
</evidence>
<feature type="transmembrane region" description="Helical" evidence="6">
    <location>
        <begin position="12"/>
        <end position="32"/>
    </location>
</feature>
<proteinExistence type="inferred from homology"/>
<dbReference type="PANTHER" id="PTHR43229">
    <property type="entry name" value="NODULATION PROTEIN J"/>
    <property type="match status" value="1"/>
</dbReference>
<name>A0ABT1HAS3_9NOCA</name>
<keyword evidence="6" id="KW-1003">Cell membrane</keyword>
<keyword evidence="2 6" id="KW-0812">Transmembrane</keyword>
<sequence length="277" mass="28208">MSATTTAGAPTASVNTPVGTAGAITTVGAVALRTGLKILRSPQILGIAIAQSVLFLLMFRYVLGGAISTSGSSYVNYFTPGFVVVTVLFNAGGGAVAVAEEAAAGLYDRLRSLPIPDAAVLAGRALADAALVFGVAVITLGLGFAVGFRSSASAAQWITAIALLALVSITTGLIFVWVGLASGSAQAANGLGLISVPFSFLSSAFVPIDSMPGVVQAFAKWQPLTFFTDSWRGLLLGPSVTDTLDHPLAFSVVGSLIWCAVLALVATPLALRSYRKD</sequence>
<keyword evidence="5" id="KW-0046">Antibiotic resistance</keyword>
<feature type="domain" description="ABC transmembrane type-2" evidence="7">
    <location>
        <begin position="43"/>
        <end position="277"/>
    </location>
</feature>
<dbReference type="PROSITE" id="PS51012">
    <property type="entry name" value="ABC_TM2"/>
    <property type="match status" value="1"/>
</dbReference>
<feature type="transmembrane region" description="Helical" evidence="6">
    <location>
        <begin position="248"/>
        <end position="271"/>
    </location>
</feature>
<feature type="transmembrane region" description="Helical" evidence="6">
    <location>
        <begin position="125"/>
        <end position="148"/>
    </location>
</feature>
<keyword evidence="9" id="KW-1185">Reference proteome</keyword>
<dbReference type="InterPro" id="IPR051784">
    <property type="entry name" value="Nod_factor_ABC_transporter"/>
</dbReference>
<gene>
    <name evidence="8" type="ORF">LX13_000874</name>
</gene>
<dbReference type="EMBL" id="JAMTCJ010000001">
    <property type="protein sequence ID" value="MCP2175067.1"/>
    <property type="molecule type" value="Genomic_DNA"/>
</dbReference>